<dbReference type="InterPro" id="IPR036188">
    <property type="entry name" value="FAD/NAD-bd_sf"/>
</dbReference>
<dbReference type="FunFam" id="3.50.50.60:FF:000341">
    <property type="entry name" value="Baeyer-Villiger monooxygenase"/>
    <property type="match status" value="1"/>
</dbReference>
<keyword evidence="6" id="KW-0560">Oxidoreductase</keyword>
<gene>
    <name evidence="8" type="ORF">B0F88_11720</name>
</gene>
<evidence type="ECO:0000313" key="8">
    <source>
        <dbReference type="EMBL" id="PPK66281.1"/>
    </source>
</evidence>
<dbReference type="PANTHER" id="PTHR43098">
    <property type="entry name" value="L-ORNITHINE N(5)-MONOOXYGENASE-RELATED"/>
    <property type="match status" value="1"/>
</dbReference>
<name>A0A2S6GMB6_9GAMM</name>
<protein>
    <submittedName>
        <fullName evidence="8">Cyclohexanone monooxygenase</fullName>
    </submittedName>
</protein>
<sequence>MSFMLFMVTAIHVLRQIRSLRVIRLASLPMKNNQEAKQPRFNPDELRSKYREERDKRLRQEGNEQYIKIDGRYARFQEDPYTPVQAREPLHDEVEVLIVGGGFSGLLAAARLKEAGIEDVRIVERGGDFGGTWYWNRYPGAQCDIESYIYLPLLEEIGYIPKQKYSNAPEIFAHSCAIAEHYRLYDKACFHTSVTELRWNEALLRWIVSTDRGDSMKARFICLADGPLSQPKLPGIAGIETFQGKMFHTSRWDYGYTGGDACGKLDKLHDKRVGIIGTGATSIQCIPYLAASAGQLYVFQRTPSSVLVRDNKATDSEWATTLSPGWQQARMQNFNRVTSGIGQDEDQVNDGLTNIMRNLSKLPEHLYREQPAAEDMEKLSEMLDFEQMEQVRARIDSIVTDPETAAALKPWYRLFCKRPCFNDEYLQVFNRPNVKLVDTQGKGVAQLTETAAIVGDQSYDLDCLVFATGFEVGTAYPRRSGFEVYGRDGLTLTEKWADGMRTLHGLQTRHFPNCFFLGMTQGGYTANYTHMLYEQSAHIAYILGEVKKQNMQAVEVNQEAEDQWVDVINSFAAAGMKYYQECTPGYYNNEGKPGEGKTAKIAGFYGGGSEAFFQILADWRKKGDMEGVCLTGGQS</sequence>
<dbReference type="AlphaFoldDB" id="A0A2S6GMB6"/>
<evidence type="ECO:0000256" key="3">
    <source>
        <dbReference type="ARBA" id="ARBA00022630"/>
    </source>
</evidence>
<dbReference type="SUPFAM" id="SSF51905">
    <property type="entry name" value="FAD/NAD(P)-binding domain"/>
    <property type="match status" value="1"/>
</dbReference>
<keyword evidence="7 8" id="KW-0503">Monooxygenase</keyword>
<accession>A0A2S6GMB6</accession>
<comment type="caution">
    <text evidence="8">The sequence shown here is derived from an EMBL/GenBank/DDBJ whole genome shotgun (WGS) entry which is preliminary data.</text>
</comment>
<evidence type="ECO:0000256" key="5">
    <source>
        <dbReference type="ARBA" id="ARBA00022857"/>
    </source>
</evidence>
<evidence type="ECO:0000256" key="1">
    <source>
        <dbReference type="ARBA" id="ARBA00001974"/>
    </source>
</evidence>
<comment type="cofactor">
    <cofactor evidence="1">
        <name>FAD</name>
        <dbReference type="ChEBI" id="CHEBI:57692"/>
    </cofactor>
</comment>
<dbReference type="Pfam" id="PF13450">
    <property type="entry name" value="NAD_binding_8"/>
    <property type="match status" value="1"/>
</dbReference>
<comment type="similarity">
    <text evidence="2">Belongs to the FAD-binding monooxygenase family.</text>
</comment>
<evidence type="ECO:0000256" key="4">
    <source>
        <dbReference type="ARBA" id="ARBA00022827"/>
    </source>
</evidence>
<organism evidence="8 9">
    <name type="scientific">Methylobacter tundripaludum</name>
    <dbReference type="NCBI Taxonomy" id="173365"/>
    <lineage>
        <taxon>Bacteria</taxon>
        <taxon>Pseudomonadati</taxon>
        <taxon>Pseudomonadota</taxon>
        <taxon>Gammaproteobacteria</taxon>
        <taxon>Methylococcales</taxon>
        <taxon>Methylococcaceae</taxon>
        <taxon>Methylobacter</taxon>
    </lineage>
</organism>
<dbReference type="GO" id="GO:0004497">
    <property type="term" value="F:monooxygenase activity"/>
    <property type="evidence" value="ECO:0007669"/>
    <property type="project" value="UniProtKB-KW"/>
</dbReference>
<evidence type="ECO:0000256" key="6">
    <source>
        <dbReference type="ARBA" id="ARBA00023002"/>
    </source>
</evidence>
<evidence type="ECO:0000256" key="2">
    <source>
        <dbReference type="ARBA" id="ARBA00010139"/>
    </source>
</evidence>
<keyword evidence="4" id="KW-0274">FAD</keyword>
<evidence type="ECO:0000256" key="7">
    <source>
        <dbReference type="ARBA" id="ARBA00023033"/>
    </source>
</evidence>
<dbReference type="EMBL" id="PTIY01000017">
    <property type="protein sequence ID" value="PPK66281.1"/>
    <property type="molecule type" value="Genomic_DNA"/>
</dbReference>
<dbReference type="PANTHER" id="PTHR43098:SF4">
    <property type="entry name" value="BLR3857 PROTEIN"/>
    <property type="match status" value="1"/>
</dbReference>
<dbReference type="Proteomes" id="UP000238071">
    <property type="component" value="Unassembled WGS sequence"/>
</dbReference>
<keyword evidence="9" id="KW-1185">Reference proteome</keyword>
<evidence type="ECO:0000313" key="9">
    <source>
        <dbReference type="Proteomes" id="UP000238071"/>
    </source>
</evidence>
<keyword evidence="3" id="KW-0285">Flavoprotein</keyword>
<dbReference type="InterPro" id="IPR050775">
    <property type="entry name" value="FAD-binding_Monooxygenases"/>
</dbReference>
<reference evidence="8 9" key="1">
    <citation type="submission" date="2018-02" db="EMBL/GenBank/DDBJ databases">
        <title>Subsurface microbial communities from deep shales in Ohio and West Virginia, USA.</title>
        <authorList>
            <person name="Wrighton K."/>
        </authorList>
    </citation>
    <scope>NUCLEOTIDE SEQUENCE [LARGE SCALE GENOMIC DNA]</scope>
    <source>
        <strain evidence="8 9">OWC-G53F</strain>
    </source>
</reference>
<dbReference type="Gene3D" id="3.50.50.60">
    <property type="entry name" value="FAD/NAD(P)-binding domain"/>
    <property type="match status" value="2"/>
</dbReference>
<proteinExistence type="inferred from homology"/>
<keyword evidence="5" id="KW-0521">NADP</keyword>